<reference evidence="2 3" key="1">
    <citation type="submission" date="2023-03" db="EMBL/GenBank/DDBJ databases">
        <title>Genome insight into feeding habits of ladybird beetles.</title>
        <authorList>
            <person name="Li H.-S."/>
            <person name="Huang Y.-H."/>
            <person name="Pang H."/>
        </authorList>
    </citation>
    <scope>NUCLEOTIDE SEQUENCE [LARGE SCALE GENOMIC DNA]</scope>
    <source>
        <strain evidence="2">SYSU_2023b</strain>
        <tissue evidence="2">Whole body</tissue>
    </source>
</reference>
<dbReference type="EMBL" id="JARQZJ010000145">
    <property type="protein sequence ID" value="KAK9893061.1"/>
    <property type="molecule type" value="Genomic_DNA"/>
</dbReference>
<evidence type="ECO:0000313" key="3">
    <source>
        <dbReference type="Proteomes" id="UP001431783"/>
    </source>
</evidence>
<feature type="compositionally biased region" description="Basic residues" evidence="1">
    <location>
        <begin position="110"/>
        <end position="120"/>
    </location>
</feature>
<evidence type="ECO:0000256" key="1">
    <source>
        <dbReference type="SAM" id="MobiDB-lite"/>
    </source>
</evidence>
<comment type="caution">
    <text evidence="2">The sequence shown here is derived from an EMBL/GenBank/DDBJ whole genome shotgun (WGS) entry which is preliminary data.</text>
</comment>
<sequence length="300" mass="34660">MSLTRYAKKKKEAKENGALVESLTVEYKQNRQVFSSEIIRPYYKSAASTTKITRKTRKSAVLTDKPEKNTLALQQSKKKENKSKKRKSVEARKSIGNKTQQENTNERKKTSNKKSLVLKRKVSNDSDEESEIEDDYFCLMCVIHLIRRHLVRNGILLSVCSTIKLRKSKHQRTWCLLGVGNLFAWKDFTSKQKLKCRGDVVNSILYLTDVVKVTAKRGDTSLLYSTKYEESSSKVLNFLQPNALRTFPCLKRLAKYEDSIKQRKKNYVVEKLCPFMPSNRRGFWLSIQESEVPDLVNADS</sequence>
<protein>
    <submittedName>
        <fullName evidence="2">Uncharacterized protein</fullName>
    </submittedName>
</protein>
<gene>
    <name evidence="2" type="ORF">WA026_023457</name>
</gene>
<name>A0AAW1VHU9_9CUCU</name>
<dbReference type="AlphaFoldDB" id="A0AAW1VHU9"/>
<accession>A0AAW1VHU9</accession>
<evidence type="ECO:0000313" key="2">
    <source>
        <dbReference type="EMBL" id="KAK9893061.1"/>
    </source>
</evidence>
<proteinExistence type="predicted"/>
<keyword evidence="3" id="KW-1185">Reference proteome</keyword>
<organism evidence="2 3">
    <name type="scientific">Henosepilachna vigintioctopunctata</name>
    <dbReference type="NCBI Taxonomy" id="420089"/>
    <lineage>
        <taxon>Eukaryota</taxon>
        <taxon>Metazoa</taxon>
        <taxon>Ecdysozoa</taxon>
        <taxon>Arthropoda</taxon>
        <taxon>Hexapoda</taxon>
        <taxon>Insecta</taxon>
        <taxon>Pterygota</taxon>
        <taxon>Neoptera</taxon>
        <taxon>Endopterygota</taxon>
        <taxon>Coleoptera</taxon>
        <taxon>Polyphaga</taxon>
        <taxon>Cucujiformia</taxon>
        <taxon>Coccinelloidea</taxon>
        <taxon>Coccinellidae</taxon>
        <taxon>Epilachninae</taxon>
        <taxon>Epilachnini</taxon>
        <taxon>Henosepilachna</taxon>
    </lineage>
</organism>
<feature type="region of interest" description="Disordered" evidence="1">
    <location>
        <begin position="45"/>
        <end position="120"/>
    </location>
</feature>
<dbReference type="Proteomes" id="UP001431783">
    <property type="component" value="Unassembled WGS sequence"/>
</dbReference>